<dbReference type="InterPro" id="IPR057227">
    <property type="entry name" value="DUF7905"/>
</dbReference>
<feature type="compositionally biased region" description="Basic and acidic residues" evidence="1">
    <location>
        <begin position="122"/>
        <end position="137"/>
    </location>
</feature>
<feature type="compositionally biased region" description="Basic and acidic residues" evidence="1">
    <location>
        <begin position="1"/>
        <end position="10"/>
    </location>
</feature>
<sequence>MEVEWEKEGAESWALPDYGPPRPHSLDQADLRTAYGESDDEDDRYSPERFEEQSYVPDPLGSSTELTFSLGSAHAATSLSFDDPEAQAGKKEVLRQLVANRAQGSSQGESLFKVGQYGTPKGKSDLPLRGKLQENRTQKNATRGLHNRGQILSNDDFAKAKWRRGGPADATFRLPCEYKEFQNRIVQTPGGALSHADFLRQLMQETGAYVRIGVKNPKLIEIWGRESQVLAAQKMAQHYVNEISQPNRPDKSKIWTKISAHSNVKVASEKVKEFEHAKMQGLRKAPAIPTYCMYLFLWPEEGPSLSHCLVTHRQQLDDMRASHDVHIYTVSGNYNYIFLGGTNEESLYQVAEKLRDLWHGLYLQCETEIKLFLVAPPAASIMRMSIIMDRVGDYSKAFLNGEKLPREKALAWGPKVQGFVEGNKEVIQPNLERALELVLNMSGELHMRAKFGSFFLGEYKKPETGYTYTFEEFRDMLRLKNVEGRLLPGISLPQETIFKRIKDAQDLLAPWGGIPLESLMSIKPKHSASFDYQVGGDAIIRVEVSFSQPLGISEFEANRARIFKPQKKGTHDGLMKPMQISMIDFERADWQFEVKAFSLYQGDEFHNDLEKFKQSIRYTWNPSASSIGSAPKRKTQFTRGVPVTRFVEKSAIELNVIDTPYVFELARYDLYKNVNREWTNAKVSWGGSIFNPEWDHTLTEQADKIERGEIPHSGGLSTFFPAPQNVIDKAMASWDEDEAKKASDEAEQVGDEAKKTSDEAKQVGDEAKEASGEVKQKDEDEVKKKAELEARRIEAEIRIRKHHETEQLKIFMSKVQTLARMLGSPEPEMGEFLDMDIGTLF</sequence>
<evidence type="ECO:0000313" key="4">
    <source>
        <dbReference type="Proteomes" id="UP001148299"/>
    </source>
</evidence>
<organism evidence="3 4">
    <name type="scientific">Penicillium brevicompactum</name>
    <dbReference type="NCBI Taxonomy" id="5074"/>
    <lineage>
        <taxon>Eukaryota</taxon>
        <taxon>Fungi</taxon>
        <taxon>Dikarya</taxon>
        <taxon>Ascomycota</taxon>
        <taxon>Pezizomycotina</taxon>
        <taxon>Eurotiomycetes</taxon>
        <taxon>Eurotiomycetidae</taxon>
        <taxon>Eurotiales</taxon>
        <taxon>Aspergillaceae</taxon>
        <taxon>Penicillium</taxon>
    </lineage>
</organism>
<feature type="domain" description="DUF7905" evidence="2">
    <location>
        <begin position="415"/>
        <end position="721"/>
    </location>
</feature>
<dbReference type="Proteomes" id="UP001148299">
    <property type="component" value="Unassembled WGS sequence"/>
</dbReference>
<dbReference type="Pfam" id="PF25482">
    <property type="entry name" value="DUF7905"/>
    <property type="match status" value="1"/>
</dbReference>
<protein>
    <recommendedName>
        <fullName evidence="2">DUF7905 domain-containing protein</fullName>
    </recommendedName>
</protein>
<gene>
    <name evidence="3" type="ORF">N7541_000355</name>
</gene>
<accession>A0A9W9V3K0</accession>
<feature type="region of interest" description="Disordered" evidence="1">
    <location>
        <begin position="1"/>
        <end position="66"/>
    </location>
</feature>
<feature type="region of interest" description="Disordered" evidence="1">
    <location>
        <begin position="734"/>
        <end position="783"/>
    </location>
</feature>
<reference evidence="3" key="2">
    <citation type="journal article" date="2023" name="IMA Fungus">
        <title>Comparative genomic study of the Penicillium genus elucidates a diverse pangenome and 15 lateral gene transfer events.</title>
        <authorList>
            <person name="Petersen C."/>
            <person name="Sorensen T."/>
            <person name="Nielsen M.R."/>
            <person name="Sondergaard T.E."/>
            <person name="Sorensen J.L."/>
            <person name="Fitzpatrick D.A."/>
            <person name="Frisvad J.C."/>
            <person name="Nielsen K.L."/>
        </authorList>
    </citation>
    <scope>NUCLEOTIDE SEQUENCE</scope>
    <source>
        <strain evidence="3">IBT 35675</strain>
    </source>
</reference>
<keyword evidence="4" id="KW-1185">Reference proteome</keyword>
<evidence type="ECO:0000259" key="2">
    <source>
        <dbReference type="Pfam" id="PF25482"/>
    </source>
</evidence>
<reference evidence="3" key="1">
    <citation type="submission" date="2022-12" db="EMBL/GenBank/DDBJ databases">
        <authorList>
            <person name="Petersen C."/>
        </authorList>
    </citation>
    <scope>NUCLEOTIDE SEQUENCE</scope>
    <source>
        <strain evidence="3">IBT 35675</strain>
    </source>
</reference>
<evidence type="ECO:0000256" key="1">
    <source>
        <dbReference type="SAM" id="MobiDB-lite"/>
    </source>
</evidence>
<evidence type="ECO:0000313" key="3">
    <source>
        <dbReference type="EMBL" id="KAJ5366414.1"/>
    </source>
</evidence>
<name>A0A9W9V3K0_PENBR</name>
<proteinExistence type="predicted"/>
<comment type="caution">
    <text evidence="3">The sequence shown here is derived from an EMBL/GenBank/DDBJ whole genome shotgun (WGS) entry which is preliminary data.</text>
</comment>
<feature type="compositionally biased region" description="Basic and acidic residues" evidence="1">
    <location>
        <begin position="751"/>
        <end position="783"/>
    </location>
</feature>
<dbReference type="AlphaFoldDB" id="A0A9W9V3K0"/>
<feature type="region of interest" description="Disordered" evidence="1">
    <location>
        <begin position="108"/>
        <end position="148"/>
    </location>
</feature>
<dbReference type="EMBL" id="JAPZBR010000001">
    <property type="protein sequence ID" value="KAJ5366414.1"/>
    <property type="molecule type" value="Genomic_DNA"/>
</dbReference>